<organism evidence="1 2">
    <name type="scientific">Sphingoaurantiacus capsulatus</name>
    <dbReference type="NCBI Taxonomy" id="1771310"/>
    <lineage>
        <taxon>Bacteria</taxon>
        <taxon>Pseudomonadati</taxon>
        <taxon>Pseudomonadota</taxon>
        <taxon>Alphaproteobacteria</taxon>
        <taxon>Sphingomonadales</taxon>
        <taxon>Sphingosinicellaceae</taxon>
        <taxon>Sphingoaurantiacus</taxon>
    </lineage>
</organism>
<name>A0ABV7XAQ0_9SPHN</name>
<dbReference type="EMBL" id="JBHRXV010000010">
    <property type="protein sequence ID" value="MFC3713179.1"/>
    <property type="molecule type" value="Genomic_DNA"/>
</dbReference>
<dbReference type="SUPFAM" id="SSF48613">
    <property type="entry name" value="Heme oxygenase-like"/>
    <property type="match status" value="1"/>
</dbReference>
<keyword evidence="2" id="KW-1185">Reference proteome</keyword>
<accession>A0ABV7XAQ0</accession>
<reference evidence="2" key="1">
    <citation type="journal article" date="2019" name="Int. J. Syst. Evol. Microbiol.">
        <title>The Global Catalogue of Microorganisms (GCM) 10K type strain sequencing project: providing services to taxonomists for standard genome sequencing and annotation.</title>
        <authorList>
            <consortium name="The Broad Institute Genomics Platform"/>
            <consortium name="The Broad Institute Genome Sequencing Center for Infectious Disease"/>
            <person name="Wu L."/>
            <person name="Ma J."/>
        </authorList>
    </citation>
    <scope>NUCLEOTIDE SEQUENCE [LARGE SCALE GENOMIC DNA]</scope>
    <source>
        <strain evidence="2">KCTC 42644</strain>
    </source>
</reference>
<sequence length="177" mass="18871">MSARLTLRTATRAEHDRVDTQFSAHDLASRDGYARFLATQAGAHLPVERAVEAAGAAELLADWPLRRRADALLADLGELGVAPVAEQNFELFRGEASLLGAIYVLEGSRLGGAVLRRQISAGLPARFLSPGAPGAWRMLTDLLDERLRPPAALDEAIASARAVFACFEAAGSRPPES</sequence>
<proteinExistence type="predicted"/>
<dbReference type="CDD" id="cd19166">
    <property type="entry name" value="HemeO-bac"/>
    <property type="match status" value="1"/>
</dbReference>
<dbReference type="InterPro" id="IPR016084">
    <property type="entry name" value="Haem_Oase-like_multi-hlx"/>
</dbReference>
<comment type="caution">
    <text evidence="1">The sequence shown here is derived from an EMBL/GenBank/DDBJ whole genome shotgun (WGS) entry which is preliminary data.</text>
</comment>
<dbReference type="Gene3D" id="1.20.910.10">
    <property type="entry name" value="Heme oxygenase-like"/>
    <property type="match status" value="1"/>
</dbReference>
<evidence type="ECO:0000313" key="1">
    <source>
        <dbReference type="EMBL" id="MFC3713179.1"/>
    </source>
</evidence>
<protein>
    <submittedName>
        <fullName evidence="1">Biliverdin-producing heme oxygenase</fullName>
    </submittedName>
</protein>
<evidence type="ECO:0000313" key="2">
    <source>
        <dbReference type="Proteomes" id="UP001595615"/>
    </source>
</evidence>
<dbReference type="Proteomes" id="UP001595615">
    <property type="component" value="Unassembled WGS sequence"/>
</dbReference>
<dbReference type="RefSeq" id="WP_380861417.1">
    <property type="nucleotide sequence ID" value="NZ_JBHRXV010000010.1"/>
</dbReference>
<gene>
    <name evidence="1" type="ORF">ACFOMD_11385</name>
</gene>